<dbReference type="Proteomes" id="UP000824041">
    <property type="component" value="Unassembled WGS sequence"/>
</dbReference>
<dbReference type="Pfam" id="PF00563">
    <property type="entry name" value="EAL"/>
    <property type="match status" value="1"/>
</dbReference>
<dbReference type="PROSITE" id="PS50883">
    <property type="entry name" value="EAL"/>
    <property type="match status" value="1"/>
</dbReference>
<dbReference type="Gene3D" id="3.20.20.450">
    <property type="entry name" value="EAL domain"/>
    <property type="match status" value="1"/>
</dbReference>
<accession>A0A9D2DQX2</accession>
<dbReference type="InterPro" id="IPR013656">
    <property type="entry name" value="PAS_4"/>
</dbReference>
<dbReference type="Gene3D" id="3.30.70.270">
    <property type="match status" value="1"/>
</dbReference>
<dbReference type="CDD" id="cd00130">
    <property type="entry name" value="PAS"/>
    <property type="match status" value="1"/>
</dbReference>
<proteinExistence type="predicted"/>
<dbReference type="InterPro" id="IPR000160">
    <property type="entry name" value="GGDEF_dom"/>
</dbReference>
<dbReference type="InterPro" id="IPR001633">
    <property type="entry name" value="EAL_dom"/>
</dbReference>
<feature type="domain" description="EAL" evidence="1">
    <location>
        <begin position="1076"/>
        <end position="1332"/>
    </location>
</feature>
<dbReference type="InterPro" id="IPR050706">
    <property type="entry name" value="Cyclic-di-GMP_PDE-like"/>
</dbReference>
<evidence type="ECO:0000313" key="2">
    <source>
        <dbReference type="EMBL" id="HIZ21711.1"/>
    </source>
</evidence>
<gene>
    <name evidence="2" type="ORF">IAA21_02780</name>
</gene>
<dbReference type="PANTHER" id="PTHR33121">
    <property type="entry name" value="CYCLIC DI-GMP PHOSPHODIESTERASE PDEF"/>
    <property type="match status" value="1"/>
</dbReference>
<evidence type="ECO:0000313" key="3">
    <source>
        <dbReference type="Proteomes" id="UP000824041"/>
    </source>
</evidence>
<dbReference type="PANTHER" id="PTHR33121:SF70">
    <property type="entry name" value="SIGNALING PROTEIN YKOW"/>
    <property type="match status" value="1"/>
</dbReference>
<protein>
    <submittedName>
        <fullName evidence="2">EAL domain-containing protein</fullName>
    </submittedName>
</protein>
<dbReference type="Gene3D" id="3.30.450.20">
    <property type="entry name" value="PAS domain"/>
    <property type="match status" value="3"/>
</dbReference>
<dbReference type="SUPFAM" id="SSF141868">
    <property type="entry name" value="EAL domain-like"/>
    <property type="match status" value="1"/>
</dbReference>
<name>A0A9D2DQX2_9FIRM</name>
<reference evidence="2" key="1">
    <citation type="journal article" date="2021" name="PeerJ">
        <title>Extensive microbial diversity within the chicken gut microbiome revealed by metagenomics and culture.</title>
        <authorList>
            <person name="Gilroy R."/>
            <person name="Ravi A."/>
            <person name="Getino M."/>
            <person name="Pursley I."/>
            <person name="Horton D.L."/>
            <person name="Alikhan N.F."/>
            <person name="Baker D."/>
            <person name="Gharbi K."/>
            <person name="Hall N."/>
            <person name="Watson M."/>
            <person name="Adriaenssens E.M."/>
            <person name="Foster-Nyarko E."/>
            <person name="Jarju S."/>
            <person name="Secka A."/>
            <person name="Antonio M."/>
            <person name="Oren A."/>
            <person name="Chaudhuri R.R."/>
            <person name="La Ragione R."/>
            <person name="Hildebrand F."/>
            <person name="Pallen M.J."/>
        </authorList>
    </citation>
    <scope>NUCLEOTIDE SEQUENCE</scope>
    <source>
        <strain evidence="2">14324</strain>
    </source>
</reference>
<dbReference type="InterPro" id="IPR035965">
    <property type="entry name" value="PAS-like_dom_sf"/>
</dbReference>
<comment type="caution">
    <text evidence="2">The sequence shown here is derived from an EMBL/GenBank/DDBJ whole genome shotgun (WGS) entry which is preliminary data.</text>
</comment>
<dbReference type="SUPFAM" id="SSF55073">
    <property type="entry name" value="Nucleotide cyclase"/>
    <property type="match status" value="1"/>
</dbReference>
<dbReference type="InterPro" id="IPR043128">
    <property type="entry name" value="Rev_trsase/Diguanyl_cyclase"/>
</dbReference>
<dbReference type="Pfam" id="PF08448">
    <property type="entry name" value="PAS_4"/>
    <property type="match status" value="1"/>
</dbReference>
<dbReference type="SUPFAM" id="SSF55785">
    <property type="entry name" value="PYP-like sensor domain (PAS domain)"/>
    <property type="match status" value="3"/>
</dbReference>
<dbReference type="InterPro" id="IPR001610">
    <property type="entry name" value="PAC"/>
</dbReference>
<sequence>MKKGNVPKEETLPNVQNKTGIRQMSFFDGEQIQIHIEKRLKDRKPGDTCVLFRIVFEGKDGQAATEESLRSAGRSLSALFRASDIIGLEEDHIFIFLSGRITRPSVFEKANMIVERLTNLVYREYSGITMRMGIYLSFGGAAFKNLNEGCEKALAHAKKENMDFYIKTDPMAKEVEKPDPVNAITLHGLLQNMSGGVCLLEIGEDIRVLYANAGFCRMLGRKPGDFGLPCLLREIGLHPDYEAEYEDFLRRGMDKKDGIRQIQRIRHENGTWVWRQVRTVRLFYPDHPLPLMMEISTDISELIEKGKKLRESNERLRVAFEQTPHLLWEIDIKNKTARIFDVNQMDYDHKKTQRNFPDSFLENGIIHPDSAEDFRKFAAGILAGNPAGNGNFIVRDMSNGCYEWLTLSYHMCYDESGAPVKAIGVQEKLPNISGVNHVSFPRRGIPEILRHYILCRLQVNLASGSVEYLWIDGMDKTAWTWGKSYQDLLEEGEERLFIQGAESEFTEIFKRENLLKAYQSGKRWFTGEFRRIAADGSIRWMEVMVNLEYIKNEKSVHMFACFVDCQQRKEWEHLLPEEWARTKKESLYALPTMMEFTKKLIERENKDSCAMACIEIRGGKEHAWENEALDDIFTAMAFCFGPDCIAGKYKRNGIFVYFPKIHSKFGVKRRIEDAFAYIRMTMYDIRDLDSARFIAGVVVKEAREADAENMRIHSSCLCGIWKNAAMDTVAFPNDGEWDWMNMKFSWQDAKFEEEKKEVLLSRTATDTVLECVTSMLMADSLETSMRNALRSMGKYYQANRVYMLAVSDNKKEITMIHEWVKNGKSSIRQIMSGMQIQKVPLLVRCQREGKTMIMKSPSWEQGEGGYKNYYWRFIAVPLKEEGEVRGFLCVENARVHTNETALLNSLLPYLLNEYKRFRSRVDTAETRMNDTLSRIPNLRNYTDVIYSMTSDIYSSMGAVAMDIPNYSAINGKFSFEYGREMLGFIVETLTGLFGKGLIFRTWDAEFVALVPNTILEVFVGRCTRLRTMMQRRYPHEIRIGYTWSDGVFNGKKLVKEAKSIMRCEEVREAPPDKLGLLEGSWPHRESPVSGKSYLLYLQPKVDLRDGSLVGAEALVRGIDEKGNIVPPGQFIEELEKNGGIRDLDFYMLESVLRQLSRWKKQGLKDVEISVNISRFTLLNPTVLASVLAIFSHYPEIPAEQVELEITETAGDVEKSTLGEIVKSFRECGIGFELDDFGSRYANMSIFSNIKFKTIKLDKSLINDLPGNEISRMLVKNIAEICETFGMKCIAEGVETEKQKEALLNAGCQYGQGFYYARPMPAWKFEEEYLNTRN</sequence>
<dbReference type="SMART" id="SM00086">
    <property type="entry name" value="PAC"/>
    <property type="match status" value="2"/>
</dbReference>
<reference evidence="2" key="2">
    <citation type="submission" date="2021-04" db="EMBL/GenBank/DDBJ databases">
        <authorList>
            <person name="Gilroy R."/>
        </authorList>
    </citation>
    <scope>NUCLEOTIDE SEQUENCE</scope>
    <source>
        <strain evidence="2">14324</strain>
    </source>
</reference>
<dbReference type="SUPFAM" id="SSF55781">
    <property type="entry name" value="GAF domain-like"/>
    <property type="match status" value="1"/>
</dbReference>
<dbReference type="CDD" id="cd01948">
    <property type="entry name" value="EAL"/>
    <property type="match status" value="1"/>
</dbReference>
<dbReference type="EMBL" id="DXBU01000034">
    <property type="protein sequence ID" value="HIZ21711.1"/>
    <property type="molecule type" value="Genomic_DNA"/>
</dbReference>
<dbReference type="GO" id="GO:0071111">
    <property type="term" value="F:cyclic-guanylate-specific phosphodiesterase activity"/>
    <property type="evidence" value="ECO:0007669"/>
    <property type="project" value="InterPro"/>
</dbReference>
<dbReference type="InterPro" id="IPR029787">
    <property type="entry name" value="Nucleotide_cyclase"/>
</dbReference>
<dbReference type="InterPro" id="IPR000014">
    <property type="entry name" value="PAS"/>
</dbReference>
<dbReference type="InterPro" id="IPR035919">
    <property type="entry name" value="EAL_sf"/>
</dbReference>
<dbReference type="SMART" id="SM00052">
    <property type="entry name" value="EAL"/>
    <property type="match status" value="1"/>
</dbReference>
<evidence type="ECO:0000259" key="1">
    <source>
        <dbReference type="PROSITE" id="PS50883"/>
    </source>
</evidence>
<dbReference type="SMART" id="SM00267">
    <property type="entry name" value="GGDEF"/>
    <property type="match status" value="1"/>
</dbReference>
<organism evidence="2 3">
    <name type="scientific">Candidatus Blautia faecigallinarum</name>
    <dbReference type="NCBI Taxonomy" id="2838488"/>
    <lineage>
        <taxon>Bacteria</taxon>
        <taxon>Bacillati</taxon>
        <taxon>Bacillota</taxon>
        <taxon>Clostridia</taxon>
        <taxon>Lachnospirales</taxon>
        <taxon>Lachnospiraceae</taxon>
        <taxon>Blautia</taxon>
    </lineage>
</organism>